<sequence>MASNVFSITSTQQVVKLDANGQGKIIFTVFNASDHAITPAKAQLVTQQPEIRDWVTPGDDDADETGKAFTPKIFARGATQQYTVNVAVPEKAPAGKYGFRLTLIGVDNPDEDFTEGPLINFEVAAKEAPPPPTHPKPWLWIILGTLLFIGVAGGVIYALMSNGDAETQTVAIANYKGTLITHAQTSLEAQGFNVEVISSSHPTIPKQQVITQTPDTGSYPLSTQVQLTVSTGPNLVAVDNVVGSTFNQAKKALENKGFNVIDISTSHPSIAKEKVIKQTPNKGMHPFGTEITLNVSTGPGILPVKNVVGLTLSHAKKQLEASGFKVKTIYLYHETKAKNIVTKQSPQSGVHYQQGKTFSLTVSKGESPKATVYQHCHDDRRRPGYAIQLKAGKYKLADLKRKGINNKDISAIKTNGYIVTLYEGDNFQGSKLVLNKDDSCLVDNNFNDKTSSIIIQKKFIRFPFNENRVIQPLDIDIKR</sequence>
<evidence type="ECO:0000256" key="1">
    <source>
        <dbReference type="SAM" id="Phobius"/>
    </source>
</evidence>
<dbReference type="CDD" id="cd06577">
    <property type="entry name" value="PASTA_pknB"/>
    <property type="match status" value="3"/>
</dbReference>
<dbReference type="SMART" id="SM00740">
    <property type="entry name" value="PASTA"/>
    <property type="match status" value="3"/>
</dbReference>
<dbReference type="Gene3D" id="2.60.20.10">
    <property type="entry name" value="Crystallins"/>
    <property type="match status" value="1"/>
</dbReference>
<evidence type="ECO:0000259" key="2">
    <source>
        <dbReference type="PROSITE" id="PS51178"/>
    </source>
</evidence>
<keyword evidence="1" id="KW-0812">Transmembrane</keyword>
<organism evidence="3">
    <name type="scientific">uncultured Thiotrichaceae bacterium</name>
    <dbReference type="NCBI Taxonomy" id="298394"/>
    <lineage>
        <taxon>Bacteria</taxon>
        <taxon>Pseudomonadati</taxon>
        <taxon>Pseudomonadota</taxon>
        <taxon>Gammaproteobacteria</taxon>
        <taxon>Thiotrichales</taxon>
        <taxon>Thiotrichaceae</taxon>
        <taxon>environmental samples</taxon>
    </lineage>
</organism>
<feature type="domain" description="PASTA" evidence="2">
    <location>
        <begin position="166"/>
        <end position="231"/>
    </location>
</feature>
<gene>
    <name evidence="3" type="ORF">HELGO_WM12165</name>
</gene>
<protein>
    <recommendedName>
        <fullName evidence="2">PASTA domain-containing protein</fullName>
    </recommendedName>
</protein>
<dbReference type="Pfam" id="PF03793">
    <property type="entry name" value="PASTA"/>
    <property type="match status" value="2"/>
</dbReference>
<feature type="domain" description="PASTA" evidence="2">
    <location>
        <begin position="298"/>
        <end position="364"/>
    </location>
</feature>
<dbReference type="EMBL" id="CACVAY010000030">
    <property type="protein sequence ID" value="CAA6806348.1"/>
    <property type="molecule type" value="Genomic_DNA"/>
</dbReference>
<evidence type="ECO:0000313" key="3">
    <source>
        <dbReference type="EMBL" id="CAA6806348.1"/>
    </source>
</evidence>
<dbReference type="SUPFAM" id="SSF49695">
    <property type="entry name" value="gamma-Crystallin-like"/>
    <property type="match status" value="1"/>
</dbReference>
<feature type="transmembrane region" description="Helical" evidence="1">
    <location>
        <begin position="138"/>
        <end position="159"/>
    </location>
</feature>
<proteinExistence type="predicted"/>
<keyword evidence="1" id="KW-1133">Transmembrane helix</keyword>
<dbReference type="PROSITE" id="PS51178">
    <property type="entry name" value="PASTA"/>
    <property type="match status" value="3"/>
</dbReference>
<name>A0A6S6SJL6_9GAMM</name>
<accession>A0A6S6SJL6</accession>
<dbReference type="InterPro" id="IPR011024">
    <property type="entry name" value="G_crystallin-like"/>
</dbReference>
<dbReference type="InterPro" id="IPR005543">
    <property type="entry name" value="PASTA_dom"/>
</dbReference>
<keyword evidence="1" id="KW-0472">Membrane</keyword>
<reference evidence="3" key="1">
    <citation type="submission" date="2020-01" db="EMBL/GenBank/DDBJ databases">
        <authorList>
            <person name="Meier V. D."/>
            <person name="Meier V D."/>
        </authorList>
    </citation>
    <scope>NUCLEOTIDE SEQUENCE</scope>
    <source>
        <strain evidence="3">HLG_WM_MAG_07</strain>
    </source>
</reference>
<dbReference type="AlphaFoldDB" id="A0A6S6SJL6"/>
<dbReference type="Gene3D" id="3.30.10.20">
    <property type="match status" value="3"/>
</dbReference>
<feature type="domain" description="PASTA" evidence="2">
    <location>
        <begin position="232"/>
        <end position="297"/>
    </location>
</feature>